<dbReference type="Proteomes" id="UP000178450">
    <property type="component" value="Unassembled WGS sequence"/>
</dbReference>
<organism evidence="1 2">
    <name type="scientific">Candidatus Roizmanbacteria bacterium RIFOXYA1_FULL_41_12</name>
    <dbReference type="NCBI Taxonomy" id="1802082"/>
    <lineage>
        <taxon>Bacteria</taxon>
        <taxon>Candidatus Roizmaniibacteriota</taxon>
    </lineage>
</organism>
<dbReference type="AlphaFoldDB" id="A0A1F7KEJ8"/>
<comment type="caution">
    <text evidence="1">The sequence shown here is derived from an EMBL/GenBank/DDBJ whole genome shotgun (WGS) entry which is preliminary data.</text>
</comment>
<protein>
    <submittedName>
        <fullName evidence="1">Uncharacterized protein</fullName>
    </submittedName>
</protein>
<gene>
    <name evidence="1" type="ORF">A2209_01920</name>
</gene>
<proteinExistence type="predicted"/>
<name>A0A1F7KEJ8_9BACT</name>
<reference evidence="1 2" key="1">
    <citation type="journal article" date="2016" name="Nat. Commun.">
        <title>Thousands of microbial genomes shed light on interconnected biogeochemical processes in an aquifer system.</title>
        <authorList>
            <person name="Anantharaman K."/>
            <person name="Brown C.T."/>
            <person name="Hug L.A."/>
            <person name="Sharon I."/>
            <person name="Castelle C.J."/>
            <person name="Probst A.J."/>
            <person name="Thomas B.C."/>
            <person name="Singh A."/>
            <person name="Wilkins M.J."/>
            <person name="Karaoz U."/>
            <person name="Brodie E.L."/>
            <person name="Williams K.H."/>
            <person name="Hubbard S.S."/>
            <person name="Banfield J.F."/>
        </authorList>
    </citation>
    <scope>NUCLEOTIDE SEQUENCE [LARGE SCALE GENOMIC DNA]</scope>
</reference>
<evidence type="ECO:0000313" key="1">
    <source>
        <dbReference type="EMBL" id="OGK66287.1"/>
    </source>
</evidence>
<sequence>MSNLRIVYLNDTYGQSSNLSPISSEVISFLHGRGHQVLNLNQYSLGSKSAVYEQTLKLLKASQLVVVVLDNFSVLALVLLTQAFSKSLPVVVLTSNQPLYQELKAITHKQLHCYYFNSSEQVINTLKLFKL</sequence>
<dbReference type="EMBL" id="MGBG01000008">
    <property type="protein sequence ID" value="OGK66287.1"/>
    <property type="molecule type" value="Genomic_DNA"/>
</dbReference>
<accession>A0A1F7KEJ8</accession>
<evidence type="ECO:0000313" key="2">
    <source>
        <dbReference type="Proteomes" id="UP000178450"/>
    </source>
</evidence>